<gene>
    <name evidence="10" type="ORF">SAMN06265371_10685</name>
</gene>
<dbReference type="GO" id="GO:0051607">
    <property type="term" value="P:defense response to virus"/>
    <property type="evidence" value="ECO:0007669"/>
    <property type="project" value="UniProtKB-KW"/>
</dbReference>
<dbReference type="Pfam" id="PF18967">
    <property type="entry name" value="PycTM"/>
    <property type="match status" value="1"/>
</dbReference>
<protein>
    <submittedName>
        <fullName evidence="10">Predicted metal-dependent phosphohydrolase, HD superfamily</fullName>
    </submittedName>
</protein>
<dbReference type="Gene3D" id="1.10.3210.10">
    <property type="entry name" value="Hypothetical protein af1432"/>
    <property type="match status" value="1"/>
</dbReference>
<accession>A0A238XIC7</accession>
<keyword evidence="4" id="KW-0547">Nucleotide-binding</keyword>
<keyword evidence="11" id="KW-1185">Reference proteome</keyword>
<evidence type="ECO:0000256" key="6">
    <source>
        <dbReference type="ARBA" id="ARBA00023118"/>
    </source>
</evidence>
<reference evidence="10 11" key="1">
    <citation type="submission" date="2017-06" db="EMBL/GenBank/DDBJ databases">
        <authorList>
            <person name="Kim H.J."/>
            <person name="Triplett B.A."/>
        </authorList>
    </citation>
    <scope>NUCLEOTIDE SEQUENCE [LARGE SCALE GENOMIC DNA]</scope>
    <source>
        <strain evidence="10 11">DSM 29150</strain>
    </source>
</reference>
<evidence type="ECO:0000259" key="9">
    <source>
        <dbReference type="SMART" id="SM00471"/>
    </source>
</evidence>
<dbReference type="CDD" id="cd00077">
    <property type="entry name" value="HDc"/>
    <property type="match status" value="1"/>
</dbReference>
<keyword evidence="3 8" id="KW-0812">Transmembrane</keyword>
<feature type="transmembrane region" description="Helical" evidence="8">
    <location>
        <begin position="275"/>
        <end position="295"/>
    </location>
</feature>
<dbReference type="SUPFAM" id="SSF109604">
    <property type="entry name" value="HD-domain/PDEase-like"/>
    <property type="match status" value="1"/>
</dbReference>
<feature type="transmembrane region" description="Helical" evidence="8">
    <location>
        <begin position="369"/>
        <end position="392"/>
    </location>
</feature>
<keyword evidence="6" id="KW-0051">Antiviral defense</keyword>
<evidence type="ECO:0000256" key="7">
    <source>
        <dbReference type="ARBA" id="ARBA00023136"/>
    </source>
</evidence>
<keyword evidence="7 8" id="KW-0472">Membrane</keyword>
<dbReference type="OrthoDB" id="5728337at2"/>
<comment type="subcellular location">
    <subcellularLocation>
        <location evidence="1">Cell membrane</location>
    </subcellularLocation>
</comment>
<evidence type="ECO:0000256" key="4">
    <source>
        <dbReference type="ARBA" id="ARBA00022741"/>
    </source>
</evidence>
<evidence type="ECO:0000256" key="2">
    <source>
        <dbReference type="ARBA" id="ARBA00022475"/>
    </source>
</evidence>
<keyword evidence="10" id="KW-0378">Hydrolase</keyword>
<dbReference type="GO" id="GO:0016787">
    <property type="term" value="F:hydrolase activity"/>
    <property type="evidence" value="ECO:0007669"/>
    <property type="project" value="UniProtKB-KW"/>
</dbReference>
<dbReference type="InterPro" id="IPR003607">
    <property type="entry name" value="HD/PDEase_dom"/>
</dbReference>
<proteinExistence type="predicted"/>
<keyword evidence="2" id="KW-1003">Cell membrane</keyword>
<evidence type="ECO:0000256" key="5">
    <source>
        <dbReference type="ARBA" id="ARBA00022989"/>
    </source>
</evidence>
<evidence type="ECO:0000313" key="10">
    <source>
        <dbReference type="EMBL" id="SNR58755.1"/>
    </source>
</evidence>
<evidence type="ECO:0000256" key="3">
    <source>
        <dbReference type="ARBA" id="ARBA00022692"/>
    </source>
</evidence>
<dbReference type="EMBL" id="FZNT01000006">
    <property type="protein sequence ID" value="SNR58755.1"/>
    <property type="molecule type" value="Genomic_DNA"/>
</dbReference>
<evidence type="ECO:0000313" key="11">
    <source>
        <dbReference type="Proteomes" id="UP000198384"/>
    </source>
</evidence>
<dbReference type="GO" id="GO:0005886">
    <property type="term" value="C:plasma membrane"/>
    <property type="evidence" value="ECO:0007669"/>
    <property type="project" value="UniProtKB-SubCell"/>
</dbReference>
<keyword evidence="5 8" id="KW-1133">Transmembrane helix</keyword>
<dbReference type="AlphaFoldDB" id="A0A238XIC7"/>
<evidence type="ECO:0000256" key="8">
    <source>
        <dbReference type="SAM" id="Phobius"/>
    </source>
</evidence>
<sequence length="408" mass="47196">MLQNDFFKEVRSYVFNLFKNELPAEVVYHNFNHTVEVVNAAFEIGNAEHISGKEMEILLLAAWFHDVGNVKGYKNHEAESKKMAAEFLANKSFKKESIAQIEALIDATKMPQKPKNKLEEIICDADLVHLGKKDFKEKSELLKLEWDLLGYKNVSEFDWCCENENFLTTHSFFTNYAYENFNHQKSINILKQHKDLKKMKEKAVEKPKKKSLKKIDTPEKGIETMFRVTLRNHIKLSDIADTKSNILLSVSAIMMSIVLTTLVPKLDKAGNSYLIYPTLIFLVITVSTIIFSILATRPKVTSGDFTKEDVANKKVNLLFFGNFYKMKLEEFQEGMFEVMGDYNYLYKSLMKDLYFLGIVLQKKYKLLRIAYTIFMIGIVVSVIAFIISFRIMRVETGAIEPSFFDLLF</sequence>
<dbReference type="Pfam" id="PF01966">
    <property type="entry name" value="HD"/>
    <property type="match status" value="1"/>
</dbReference>
<dbReference type="GO" id="GO:0000166">
    <property type="term" value="F:nucleotide binding"/>
    <property type="evidence" value="ECO:0007669"/>
    <property type="project" value="UniProtKB-KW"/>
</dbReference>
<feature type="domain" description="HD/PDEase" evidence="9">
    <location>
        <begin position="26"/>
        <end position="140"/>
    </location>
</feature>
<organism evidence="10 11">
    <name type="scientific">Lutibacter agarilyticus</name>
    <dbReference type="NCBI Taxonomy" id="1109740"/>
    <lineage>
        <taxon>Bacteria</taxon>
        <taxon>Pseudomonadati</taxon>
        <taxon>Bacteroidota</taxon>
        <taxon>Flavobacteriia</taxon>
        <taxon>Flavobacteriales</taxon>
        <taxon>Flavobacteriaceae</taxon>
        <taxon>Lutibacter</taxon>
    </lineage>
</organism>
<dbReference type="SMART" id="SM00471">
    <property type="entry name" value="HDc"/>
    <property type="match status" value="1"/>
</dbReference>
<feature type="transmembrane region" description="Helical" evidence="8">
    <location>
        <begin position="245"/>
        <end position="263"/>
    </location>
</feature>
<dbReference type="Proteomes" id="UP000198384">
    <property type="component" value="Unassembled WGS sequence"/>
</dbReference>
<dbReference type="RefSeq" id="WP_089381848.1">
    <property type="nucleotide sequence ID" value="NZ_FZNT01000006.1"/>
</dbReference>
<evidence type="ECO:0000256" key="1">
    <source>
        <dbReference type="ARBA" id="ARBA00004236"/>
    </source>
</evidence>
<dbReference type="InterPro" id="IPR006674">
    <property type="entry name" value="HD_domain"/>
</dbReference>
<name>A0A238XIC7_9FLAO</name>
<dbReference type="InterPro" id="IPR043760">
    <property type="entry name" value="PycTM_dom"/>
</dbReference>